<dbReference type="NCBIfam" id="NF001244">
    <property type="entry name" value="PRK00216.1-5"/>
    <property type="match status" value="1"/>
</dbReference>
<dbReference type="SUPFAM" id="SSF53335">
    <property type="entry name" value="S-adenosyl-L-methionine-dependent methyltransferases"/>
    <property type="match status" value="1"/>
</dbReference>
<dbReference type="EMBL" id="FNAU01000007">
    <property type="protein sequence ID" value="SDE36569.1"/>
    <property type="molecule type" value="Genomic_DNA"/>
</dbReference>
<dbReference type="RefSeq" id="WP_407706087.1">
    <property type="nucleotide sequence ID" value="NZ_FNAU01000007.1"/>
</dbReference>
<keyword evidence="1 4" id="KW-0489">Methyltransferase</keyword>
<sequence>MAMGKRADLSKKPVEVSTMFDQVAPRYDAVNTLLTAGQVHVWREAIAQALDISAGMRILDIATGTGTSAASYARLGAEVTGVDFSQGMLEIARTRHPGITFQWADATNLPQPDNSFDAVTISYGLRNIADPQAALREMLRVARPGGTLAIIEFSHPSSKLLRFPYRTYLKYVLPKVAALAGSDGPAYAYLMESILAWPNQQELGRWIQEAGWRQVEYRNVTGGIVAIHRARKPVAA</sequence>
<dbReference type="Pfam" id="PF01209">
    <property type="entry name" value="Ubie_methyltran"/>
    <property type="match status" value="1"/>
</dbReference>
<evidence type="ECO:0000313" key="7">
    <source>
        <dbReference type="Proteomes" id="UP000182744"/>
    </source>
</evidence>
<evidence type="ECO:0000256" key="3">
    <source>
        <dbReference type="ARBA" id="ARBA00022691"/>
    </source>
</evidence>
<comment type="similarity">
    <text evidence="4">Belongs to the class I-like SAM-binding methyltransferase superfamily. MenG/UbiE family.</text>
</comment>
<gene>
    <name evidence="6" type="primary">ubiE</name>
    <name evidence="4" type="synonym">menG</name>
    <name evidence="6" type="ORF">NCTC10327_01726</name>
    <name evidence="5" type="ORF">SAMN05421878_10742</name>
</gene>
<feature type="binding site" evidence="4">
    <location>
        <position position="65"/>
    </location>
    <ligand>
        <name>S-adenosyl-L-methionine</name>
        <dbReference type="ChEBI" id="CHEBI:59789"/>
    </ligand>
</feature>
<organism evidence="5 7">
    <name type="scientific">Actinobaculum suis</name>
    <dbReference type="NCBI Taxonomy" id="1657"/>
    <lineage>
        <taxon>Bacteria</taxon>
        <taxon>Bacillati</taxon>
        <taxon>Actinomycetota</taxon>
        <taxon>Actinomycetes</taxon>
        <taxon>Actinomycetales</taxon>
        <taxon>Actinomycetaceae</taxon>
        <taxon>Actinobaculum</taxon>
    </lineage>
</organism>
<keyword evidence="4" id="KW-0474">Menaquinone biosynthesis</keyword>
<dbReference type="PROSITE" id="PS51608">
    <property type="entry name" value="SAM_MT_UBIE"/>
    <property type="match status" value="1"/>
</dbReference>
<dbReference type="NCBIfam" id="TIGR01934">
    <property type="entry name" value="MenG_MenH_UbiE"/>
    <property type="match status" value="1"/>
</dbReference>
<dbReference type="PANTHER" id="PTHR43591">
    <property type="entry name" value="METHYLTRANSFERASE"/>
    <property type="match status" value="1"/>
</dbReference>
<comment type="pathway">
    <text evidence="4">Quinol/quinone metabolism; menaquinone biosynthesis; menaquinol from 1,4-dihydroxy-2-naphthoate: step 2/2.</text>
</comment>
<dbReference type="EC" id="2.1.1.163" evidence="4"/>
<dbReference type="GO" id="GO:0009234">
    <property type="term" value="P:menaquinone biosynthetic process"/>
    <property type="evidence" value="ECO:0007669"/>
    <property type="project" value="UniProtKB-UniRule"/>
</dbReference>
<reference evidence="6 8" key="3">
    <citation type="submission" date="2018-11" db="EMBL/GenBank/DDBJ databases">
        <authorList>
            <consortium name="Pathogen Informatics"/>
        </authorList>
    </citation>
    <scope>NUCLEOTIDE SEQUENCE [LARGE SCALE GENOMIC DNA]</scope>
    <source>
        <strain evidence="6 8">NCTC10327</strain>
    </source>
</reference>
<dbReference type="GO" id="GO:0032259">
    <property type="term" value="P:methylation"/>
    <property type="evidence" value="ECO:0007669"/>
    <property type="project" value="UniProtKB-KW"/>
</dbReference>
<dbReference type="AlphaFoldDB" id="A0A1G7CB73"/>
<keyword evidence="2 4" id="KW-0808">Transferase</keyword>
<feature type="binding site" evidence="4">
    <location>
        <begin position="105"/>
        <end position="106"/>
    </location>
    <ligand>
        <name>S-adenosyl-L-methionine</name>
        <dbReference type="ChEBI" id="CHEBI:59789"/>
    </ligand>
</feature>
<comment type="function">
    <text evidence="4">Methyltransferase required for the conversion of demethylmenaquinol (DMKH2) to menaquinol (MKH2).</text>
</comment>
<evidence type="ECO:0000313" key="5">
    <source>
        <dbReference type="EMBL" id="SDE36569.1"/>
    </source>
</evidence>
<feature type="binding site" evidence="4">
    <location>
        <position position="83"/>
    </location>
    <ligand>
        <name>S-adenosyl-L-methionine</name>
        <dbReference type="ChEBI" id="CHEBI:59789"/>
    </ligand>
</feature>
<feature type="binding site" evidence="4">
    <location>
        <position position="122"/>
    </location>
    <ligand>
        <name>S-adenosyl-L-methionine</name>
        <dbReference type="ChEBI" id="CHEBI:59789"/>
    </ligand>
</feature>
<dbReference type="EMBL" id="UYIO01000001">
    <property type="protein sequence ID" value="VDG77102.1"/>
    <property type="molecule type" value="Genomic_DNA"/>
</dbReference>
<keyword evidence="3 4" id="KW-0949">S-adenosyl-L-methionine</keyword>
<dbReference type="InterPro" id="IPR004033">
    <property type="entry name" value="UbiE/COQ5_MeTrFase"/>
</dbReference>
<dbReference type="UniPathway" id="UPA00079">
    <property type="reaction ID" value="UER00169"/>
</dbReference>
<evidence type="ECO:0000313" key="8">
    <source>
        <dbReference type="Proteomes" id="UP000269974"/>
    </source>
</evidence>
<accession>A0A1G7CB73</accession>
<dbReference type="HAMAP" id="MF_01813">
    <property type="entry name" value="MenG_UbiE_methyltr"/>
    <property type="match status" value="1"/>
</dbReference>
<keyword evidence="7" id="KW-1185">Reference proteome</keyword>
<dbReference type="Proteomes" id="UP000182744">
    <property type="component" value="Unassembled WGS sequence"/>
</dbReference>
<dbReference type="CDD" id="cd02440">
    <property type="entry name" value="AdoMet_MTases"/>
    <property type="match status" value="1"/>
</dbReference>
<proteinExistence type="inferred from homology"/>
<comment type="catalytic activity">
    <reaction evidence="4">
        <text>a 2-demethylmenaquinol + S-adenosyl-L-methionine = a menaquinol + S-adenosyl-L-homocysteine + H(+)</text>
        <dbReference type="Rhea" id="RHEA:42640"/>
        <dbReference type="Rhea" id="RHEA-COMP:9539"/>
        <dbReference type="Rhea" id="RHEA-COMP:9563"/>
        <dbReference type="ChEBI" id="CHEBI:15378"/>
        <dbReference type="ChEBI" id="CHEBI:18151"/>
        <dbReference type="ChEBI" id="CHEBI:55437"/>
        <dbReference type="ChEBI" id="CHEBI:57856"/>
        <dbReference type="ChEBI" id="CHEBI:59789"/>
        <dbReference type="EC" id="2.1.1.163"/>
    </reaction>
</comment>
<reference evidence="7" key="1">
    <citation type="submission" date="2016-10" db="EMBL/GenBank/DDBJ databases">
        <authorList>
            <person name="Varghese N."/>
        </authorList>
    </citation>
    <scope>NUCLEOTIDE SEQUENCE [LARGE SCALE GENOMIC DNA]</scope>
    <source>
        <strain evidence="7">DSM 20639</strain>
    </source>
</reference>
<evidence type="ECO:0000313" key="6">
    <source>
        <dbReference type="EMBL" id="VDG77102.1"/>
    </source>
</evidence>
<evidence type="ECO:0000256" key="2">
    <source>
        <dbReference type="ARBA" id="ARBA00022679"/>
    </source>
</evidence>
<keyword evidence="6" id="KW-0830">Ubiquinone</keyword>
<evidence type="ECO:0000256" key="4">
    <source>
        <dbReference type="HAMAP-Rule" id="MF_01813"/>
    </source>
</evidence>
<dbReference type="Gene3D" id="3.40.50.150">
    <property type="entry name" value="Vaccinia Virus protein VP39"/>
    <property type="match status" value="1"/>
</dbReference>
<reference evidence="5" key="2">
    <citation type="submission" date="2016-10" db="EMBL/GenBank/DDBJ databases">
        <authorList>
            <person name="de Groot N.N."/>
        </authorList>
    </citation>
    <scope>NUCLEOTIDE SEQUENCE [LARGE SCALE GENOMIC DNA]</scope>
    <source>
        <strain evidence="5">DSM 20639</strain>
    </source>
</reference>
<dbReference type="Proteomes" id="UP000269974">
    <property type="component" value="Unassembled WGS sequence"/>
</dbReference>
<dbReference type="PANTHER" id="PTHR43591:SF24">
    <property type="entry name" value="2-METHOXY-6-POLYPRENYL-1,4-BENZOQUINOL METHYLASE, MITOCHONDRIAL"/>
    <property type="match status" value="1"/>
</dbReference>
<dbReference type="InterPro" id="IPR029063">
    <property type="entry name" value="SAM-dependent_MTases_sf"/>
</dbReference>
<dbReference type="GO" id="GO:0043770">
    <property type="term" value="F:demethylmenaquinone methyltransferase activity"/>
    <property type="evidence" value="ECO:0007669"/>
    <property type="project" value="UniProtKB-UniRule"/>
</dbReference>
<name>A0A1G7CB73_9ACTO</name>
<protein>
    <recommendedName>
        <fullName evidence="4">Demethylmenaquinone methyltransferase</fullName>
        <ecNumber evidence="4">2.1.1.163</ecNumber>
    </recommendedName>
</protein>
<evidence type="ECO:0000256" key="1">
    <source>
        <dbReference type="ARBA" id="ARBA00022603"/>
    </source>
</evidence>